<dbReference type="SUPFAM" id="SSF117987">
    <property type="entry name" value="CRISPR-associated protein"/>
    <property type="match status" value="1"/>
</dbReference>
<sequence>MDKFELSFAVSDAIQNNRRWGHSHVMAAFPPGLGVNPRAQLKLLWHLDANTRLMTVQSETAAKTPELLGARVGSVAQVGAEAGAELTLRITLSCQKTPPSQVPDVLRPLLKQGPDAKSYRSRMVIVPPVERSVWAAKRLAAIGFEATSVQLSDVYFASLGVHGKAIPAVDLVSFGVVRDADRFAEARREGVGKGKNYGLGLIRIEASA</sequence>
<dbReference type="AlphaFoldDB" id="A0A543I687"/>
<keyword evidence="2" id="KW-1185">Reference proteome</keyword>
<organism evidence="1 2">
    <name type="scientific">Klugiella xanthotipulae</name>
    <dbReference type="NCBI Taxonomy" id="244735"/>
    <lineage>
        <taxon>Bacteria</taxon>
        <taxon>Bacillati</taxon>
        <taxon>Actinomycetota</taxon>
        <taxon>Actinomycetes</taxon>
        <taxon>Micrococcales</taxon>
        <taxon>Microbacteriaceae</taxon>
        <taxon>Klugiella</taxon>
    </lineage>
</organism>
<gene>
    <name evidence="1" type="ORF">FB466_0811</name>
</gene>
<reference evidence="1 2" key="1">
    <citation type="submission" date="2019-06" db="EMBL/GenBank/DDBJ databases">
        <title>Sequencing the genomes of 1000 actinobacteria strains.</title>
        <authorList>
            <person name="Klenk H.-P."/>
        </authorList>
    </citation>
    <scope>NUCLEOTIDE SEQUENCE [LARGE SCALE GENOMIC DNA]</scope>
    <source>
        <strain evidence="1 2">DSM 18031</strain>
    </source>
</reference>
<dbReference type="Proteomes" id="UP000318331">
    <property type="component" value="Unassembled WGS sequence"/>
</dbReference>
<evidence type="ECO:0000313" key="2">
    <source>
        <dbReference type="Proteomes" id="UP000318331"/>
    </source>
</evidence>
<dbReference type="InterPro" id="IPR010179">
    <property type="entry name" value="CRISPR-assoc_prot_Cse3"/>
</dbReference>
<dbReference type="Pfam" id="PF08798">
    <property type="entry name" value="CRISPR_assoc"/>
    <property type="match status" value="1"/>
</dbReference>
<evidence type="ECO:0000313" key="1">
    <source>
        <dbReference type="EMBL" id="TQM65990.1"/>
    </source>
</evidence>
<name>A0A543I687_9MICO</name>
<dbReference type="EMBL" id="VFPN01000001">
    <property type="protein sequence ID" value="TQM65990.1"/>
    <property type="molecule type" value="Genomic_DNA"/>
</dbReference>
<accession>A0A543I687</accession>
<proteinExistence type="predicted"/>
<comment type="caution">
    <text evidence="1">The sequence shown here is derived from an EMBL/GenBank/DDBJ whole genome shotgun (WGS) entry which is preliminary data.</text>
</comment>
<dbReference type="Gene3D" id="3.30.70.1210">
    <property type="entry name" value="Crispr-associated protein, domain 2"/>
    <property type="match status" value="1"/>
</dbReference>
<protein>
    <submittedName>
        <fullName evidence="1">CRISPR-associated protein Cse3 family</fullName>
    </submittedName>
</protein>
<dbReference type="SMART" id="SM01101">
    <property type="entry name" value="CRISPR_assoc"/>
    <property type="match status" value="1"/>
</dbReference>